<dbReference type="AlphaFoldDB" id="A0A6A5GAQ2"/>
<dbReference type="Proteomes" id="UP000483820">
    <property type="component" value="Chromosome V"/>
</dbReference>
<dbReference type="KEGG" id="crq:GCK72_018440"/>
<dbReference type="CTD" id="9812426"/>
<dbReference type="GeneID" id="9812426"/>
<dbReference type="EMBL" id="WUAV01000005">
    <property type="protein sequence ID" value="KAF1751886.1"/>
    <property type="molecule type" value="Genomic_DNA"/>
</dbReference>
<accession>A0A6A5GAQ2</accession>
<sequence>MDSCGKHRSELDEVIWEIKKSFTVLKRVPDLMEKEKQDYLYTDDPEYKSLFDDCQKEHPEIVSNFDKLKLEVRKIVDENHKVNKAILELEQLFSGFYVMIGELEVEHSVLEYRREIDKSFMKLFEIVKELNKE</sequence>
<evidence type="ECO:0000313" key="1">
    <source>
        <dbReference type="EMBL" id="KAF1751886.1"/>
    </source>
</evidence>
<gene>
    <name evidence="1" type="ORF">GCK72_018440</name>
</gene>
<dbReference type="RefSeq" id="XP_003114498.2">
    <property type="nucleotide sequence ID" value="XM_003114450.2"/>
</dbReference>
<name>A0A6A5GAQ2_CAERE</name>
<reference evidence="1 2" key="1">
    <citation type="submission" date="2019-12" db="EMBL/GenBank/DDBJ databases">
        <title>Chromosome-level assembly of the Caenorhabditis remanei genome.</title>
        <authorList>
            <person name="Teterina A.A."/>
            <person name="Willis J.H."/>
            <person name="Phillips P.C."/>
        </authorList>
    </citation>
    <scope>NUCLEOTIDE SEQUENCE [LARGE SCALE GENOMIC DNA]</scope>
    <source>
        <strain evidence="1 2">PX506</strain>
        <tissue evidence="1">Whole organism</tissue>
    </source>
</reference>
<protein>
    <submittedName>
        <fullName evidence="1">Uncharacterized protein</fullName>
    </submittedName>
</protein>
<organism evidence="1 2">
    <name type="scientific">Caenorhabditis remanei</name>
    <name type="common">Caenorhabditis vulgaris</name>
    <dbReference type="NCBI Taxonomy" id="31234"/>
    <lineage>
        <taxon>Eukaryota</taxon>
        <taxon>Metazoa</taxon>
        <taxon>Ecdysozoa</taxon>
        <taxon>Nematoda</taxon>
        <taxon>Chromadorea</taxon>
        <taxon>Rhabditida</taxon>
        <taxon>Rhabditina</taxon>
        <taxon>Rhabditomorpha</taxon>
        <taxon>Rhabditoidea</taxon>
        <taxon>Rhabditidae</taxon>
        <taxon>Peloderinae</taxon>
        <taxon>Caenorhabditis</taxon>
    </lineage>
</organism>
<proteinExistence type="predicted"/>
<evidence type="ECO:0000313" key="2">
    <source>
        <dbReference type="Proteomes" id="UP000483820"/>
    </source>
</evidence>
<comment type="caution">
    <text evidence="1">The sequence shown here is derived from an EMBL/GenBank/DDBJ whole genome shotgun (WGS) entry which is preliminary data.</text>
</comment>